<keyword evidence="4" id="KW-1185">Reference proteome</keyword>
<keyword evidence="1" id="KW-1133">Transmembrane helix</keyword>
<comment type="caution">
    <text evidence="3">The sequence shown here is derived from an EMBL/GenBank/DDBJ whole genome shotgun (WGS) entry which is preliminary data.</text>
</comment>
<accession>A0AAD3DD15</accession>
<protein>
    <recommendedName>
        <fullName evidence="5">Photosystem II reaction center X protein</fullName>
    </recommendedName>
</protein>
<dbReference type="EMBL" id="BLLK01000071">
    <property type="protein sequence ID" value="GFH61125.1"/>
    <property type="molecule type" value="Genomic_DNA"/>
</dbReference>
<feature type="transmembrane region" description="Helical" evidence="1">
    <location>
        <begin position="77"/>
        <end position="101"/>
    </location>
</feature>
<proteinExistence type="predicted"/>
<evidence type="ECO:0000256" key="2">
    <source>
        <dbReference type="SAM" id="SignalP"/>
    </source>
</evidence>
<keyword evidence="1" id="KW-0472">Membrane</keyword>
<reference evidence="3 4" key="1">
    <citation type="journal article" date="2021" name="Sci. Rep.">
        <title>The genome of the diatom Chaetoceros tenuissimus carries an ancient integrated fragment of an extant virus.</title>
        <authorList>
            <person name="Hongo Y."/>
            <person name="Kimura K."/>
            <person name="Takaki Y."/>
            <person name="Yoshida Y."/>
            <person name="Baba S."/>
            <person name="Kobayashi G."/>
            <person name="Nagasaki K."/>
            <person name="Hano T."/>
            <person name="Tomaru Y."/>
        </authorList>
    </citation>
    <scope>NUCLEOTIDE SEQUENCE [LARGE SCALE GENOMIC DNA]</scope>
    <source>
        <strain evidence="3 4">NIES-3715</strain>
    </source>
</reference>
<evidence type="ECO:0000313" key="4">
    <source>
        <dbReference type="Proteomes" id="UP001054902"/>
    </source>
</evidence>
<dbReference type="Proteomes" id="UP001054902">
    <property type="component" value="Unassembled WGS sequence"/>
</dbReference>
<keyword evidence="2" id="KW-0732">Signal</keyword>
<name>A0AAD3DD15_9STRA</name>
<feature type="chain" id="PRO_5042135037" description="Photosystem II reaction center X protein" evidence="2">
    <location>
        <begin position="20"/>
        <end position="108"/>
    </location>
</feature>
<evidence type="ECO:0000256" key="1">
    <source>
        <dbReference type="SAM" id="Phobius"/>
    </source>
</evidence>
<sequence>MNRLSSLIFLAFACVQALAFAPSTSLSIGTGSSMKSLSMMEPSYDFVDASSTTIAAATIDPTTALSQVLGGLLGSPAILLVPILAAFGVASAIAFFIVSYANPADPDE</sequence>
<evidence type="ECO:0008006" key="5">
    <source>
        <dbReference type="Google" id="ProtNLM"/>
    </source>
</evidence>
<keyword evidence="1" id="KW-0812">Transmembrane</keyword>
<dbReference type="AlphaFoldDB" id="A0AAD3DD15"/>
<organism evidence="3 4">
    <name type="scientific">Chaetoceros tenuissimus</name>
    <dbReference type="NCBI Taxonomy" id="426638"/>
    <lineage>
        <taxon>Eukaryota</taxon>
        <taxon>Sar</taxon>
        <taxon>Stramenopiles</taxon>
        <taxon>Ochrophyta</taxon>
        <taxon>Bacillariophyta</taxon>
        <taxon>Coscinodiscophyceae</taxon>
        <taxon>Chaetocerotophycidae</taxon>
        <taxon>Chaetocerotales</taxon>
        <taxon>Chaetocerotaceae</taxon>
        <taxon>Chaetoceros</taxon>
    </lineage>
</organism>
<evidence type="ECO:0000313" key="3">
    <source>
        <dbReference type="EMBL" id="GFH61125.1"/>
    </source>
</evidence>
<gene>
    <name evidence="3" type="ORF">CTEN210_17601</name>
</gene>
<feature type="signal peptide" evidence="2">
    <location>
        <begin position="1"/>
        <end position="19"/>
    </location>
</feature>